<dbReference type="PANTHER" id="PTHR31126:SF1">
    <property type="entry name" value="TYROSINE SPECIFIC PROTEIN PHOSPHATASES DOMAIN-CONTAINING PROTEIN"/>
    <property type="match status" value="1"/>
</dbReference>
<name>A0A7Y9FF29_9CELL</name>
<accession>A0A7Y9FF29</accession>
<evidence type="ECO:0000313" key="4">
    <source>
        <dbReference type="EMBL" id="NYD86125.1"/>
    </source>
</evidence>
<dbReference type="RefSeq" id="WP_140457806.1">
    <property type="nucleotide sequence ID" value="NZ_BAABFI010000002.1"/>
</dbReference>
<dbReference type="Gene3D" id="3.90.190.10">
    <property type="entry name" value="Protein tyrosine phosphatase superfamily"/>
    <property type="match status" value="1"/>
</dbReference>
<dbReference type="PANTHER" id="PTHR31126">
    <property type="entry name" value="TYROSINE-PROTEIN PHOSPHATASE"/>
    <property type="match status" value="1"/>
</dbReference>
<dbReference type="SUPFAM" id="SSF52799">
    <property type="entry name" value="(Phosphotyrosine protein) phosphatases II"/>
    <property type="match status" value="1"/>
</dbReference>
<dbReference type="Proteomes" id="UP000618382">
    <property type="component" value="Unassembled WGS sequence"/>
</dbReference>
<protein>
    <submittedName>
        <fullName evidence="3 4">Phosphatase</fullName>
        <ecNumber evidence="4">3.1.3.48</ecNumber>
    </submittedName>
</protein>
<dbReference type="GO" id="GO:0004725">
    <property type="term" value="F:protein tyrosine phosphatase activity"/>
    <property type="evidence" value="ECO:0007669"/>
    <property type="project" value="UniProtKB-EC"/>
</dbReference>
<keyword evidence="4" id="KW-0378">Hydrolase</keyword>
<dbReference type="EMBL" id="BONN01000001">
    <property type="protein sequence ID" value="GIG30867.1"/>
    <property type="molecule type" value="Genomic_DNA"/>
</dbReference>
<dbReference type="Pfam" id="PF13350">
    <property type="entry name" value="Y_phosphatase3"/>
    <property type="match status" value="1"/>
</dbReference>
<dbReference type="Proteomes" id="UP000577956">
    <property type="component" value="Unassembled WGS sequence"/>
</dbReference>
<proteinExistence type="inferred from homology"/>
<sequence length="282" mass="30022">MDDDVLPPHPPRTAGTVVDDPHAVPTPALSNLRDIGGRATADGARVRRGVAYRSAELRSPAVADDPTVASLGLRTVVDLRTFAEHAVAPDVLPAGAQGVHLDVLALDPHAPAADLTQVLADPRLAEQVLADLDPAGQMVRTYVDLVAGAPARRGYATLLRRLLDPADRPLLYHCTAGKDRTGWATTVLLVVAGVDEDGVHEEYLAVNPTVRAMYAPLLDGFAAVGGDPELLVPLLEVREEYLEAALDATEEHYGGFDGYLRRGLGLHDAELAEIRAVLRDEA</sequence>
<evidence type="ECO:0000256" key="2">
    <source>
        <dbReference type="SAM" id="MobiDB-lite"/>
    </source>
</evidence>
<dbReference type="EMBL" id="JACCBK010000001">
    <property type="protein sequence ID" value="NYD86125.1"/>
    <property type="molecule type" value="Genomic_DNA"/>
</dbReference>
<feature type="region of interest" description="Disordered" evidence="2">
    <location>
        <begin position="1"/>
        <end position="34"/>
    </location>
</feature>
<comment type="similarity">
    <text evidence="1">Belongs to the protein-tyrosine phosphatase family.</text>
</comment>
<dbReference type="AlphaFoldDB" id="A0A7Y9FF29"/>
<evidence type="ECO:0000313" key="5">
    <source>
        <dbReference type="Proteomes" id="UP000577956"/>
    </source>
</evidence>
<evidence type="ECO:0000313" key="3">
    <source>
        <dbReference type="EMBL" id="GIG30867.1"/>
    </source>
</evidence>
<evidence type="ECO:0000256" key="1">
    <source>
        <dbReference type="ARBA" id="ARBA00009580"/>
    </source>
</evidence>
<gene>
    <name evidence="4" type="ORF">BKA21_001674</name>
    <name evidence="3" type="ORF">Col01nite_00260</name>
</gene>
<keyword evidence="6" id="KW-1185">Reference proteome</keyword>
<reference evidence="3 6" key="2">
    <citation type="submission" date="2021-01" db="EMBL/GenBank/DDBJ databases">
        <title>Whole genome shotgun sequence of Cellulomonas oligotrophica NBRC 109435.</title>
        <authorList>
            <person name="Komaki H."/>
            <person name="Tamura T."/>
        </authorList>
    </citation>
    <scope>NUCLEOTIDE SEQUENCE [LARGE SCALE GENOMIC DNA]</scope>
    <source>
        <strain evidence="3 6">NBRC 109435</strain>
    </source>
</reference>
<dbReference type="InterPro" id="IPR029021">
    <property type="entry name" value="Prot-tyrosine_phosphatase-like"/>
</dbReference>
<dbReference type="InterPro" id="IPR026893">
    <property type="entry name" value="Tyr/Ser_Pase_IphP-type"/>
</dbReference>
<dbReference type="EC" id="3.1.3.48" evidence="4"/>
<reference evidence="4 5" key="1">
    <citation type="submission" date="2020-07" db="EMBL/GenBank/DDBJ databases">
        <title>Sequencing the genomes of 1000 actinobacteria strains.</title>
        <authorList>
            <person name="Klenk H.-P."/>
        </authorList>
    </citation>
    <scope>NUCLEOTIDE SEQUENCE [LARGE SCALE GENOMIC DNA]</scope>
    <source>
        <strain evidence="4 5">DSM 24482</strain>
    </source>
</reference>
<organism evidence="4 5">
    <name type="scientific">Cellulomonas oligotrophica</name>
    <dbReference type="NCBI Taxonomy" id="931536"/>
    <lineage>
        <taxon>Bacteria</taxon>
        <taxon>Bacillati</taxon>
        <taxon>Actinomycetota</taxon>
        <taxon>Actinomycetes</taxon>
        <taxon>Micrococcales</taxon>
        <taxon>Cellulomonadaceae</taxon>
        <taxon>Cellulomonas</taxon>
    </lineage>
</organism>
<evidence type="ECO:0000313" key="6">
    <source>
        <dbReference type="Proteomes" id="UP000618382"/>
    </source>
</evidence>
<comment type="caution">
    <text evidence="4">The sequence shown here is derived from an EMBL/GenBank/DDBJ whole genome shotgun (WGS) entry which is preliminary data.</text>
</comment>